<organism evidence="2 3">
    <name type="scientific">Neogobius melanostomus</name>
    <name type="common">round goby</name>
    <dbReference type="NCBI Taxonomy" id="47308"/>
    <lineage>
        <taxon>Eukaryota</taxon>
        <taxon>Metazoa</taxon>
        <taxon>Chordata</taxon>
        <taxon>Craniata</taxon>
        <taxon>Vertebrata</taxon>
        <taxon>Euteleostomi</taxon>
        <taxon>Actinopterygii</taxon>
        <taxon>Neopterygii</taxon>
        <taxon>Teleostei</taxon>
        <taxon>Neoteleostei</taxon>
        <taxon>Acanthomorphata</taxon>
        <taxon>Gobiaria</taxon>
        <taxon>Gobiiformes</taxon>
        <taxon>Gobioidei</taxon>
        <taxon>Gobiidae</taxon>
        <taxon>Benthophilinae</taxon>
        <taxon>Neogobiini</taxon>
        <taxon>Neogobius</taxon>
    </lineage>
</organism>
<evidence type="ECO:0000313" key="2">
    <source>
        <dbReference type="Ensembl" id="ENSNMLP00000029134.1"/>
    </source>
</evidence>
<feature type="region of interest" description="Disordered" evidence="1">
    <location>
        <begin position="123"/>
        <end position="142"/>
    </location>
</feature>
<reference evidence="2" key="1">
    <citation type="submission" date="2025-08" db="UniProtKB">
        <authorList>
            <consortium name="Ensembl"/>
        </authorList>
    </citation>
    <scope>IDENTIFICATION</scope>
</reference>
<dbReference type="Proteomes" id="UP000694523">
    <property type="component" value="Unplaced"/>
</dbReference>
<protein>
    <submittedName>
        <fullName evidence="2">Adenosine deaminase tRNA specific 1</fullName>
    </submittedName>
</protein>
<name>A0A8C6U5X8_9GOBI</name>
<dbReference type="GO" id="GO:0008251">
    <property type="term" value="F:tRNA-specific adenosine deaminase activity"/>
    <property type="evidence" value="ECO:0007669"/>
    <property type="project" value="TreeGrafter"/>
</dbReference>
<dbReference type="Ensembl" id="ENSNMLT00000032500.1">
    <property type="protein sequence ID" value="ENSNMLP00000029134.1"/>
    <property type="gene ID" value="ENSNMLG00000018451.1"/>
</dbReference>
<accession>A0A8C6U5X8</accession>
<dbReference type="AlphaFoldDB" id="A0A8C6U5X8"/>
<sequence>MEAGEIASLCYERFQELPRTGKPEAGREWTLLAAVVQAYCIETMYCDTFDTQLMVKEVVSLGTGSKCIGQASMSPTGMSPPLHPHILPLTHLILCMCCTWDRIDNIADRVVWQVPDGGAAAGPLWPRQHSVGAGPRSPGGAL</sequence>
<dbReference type="GO" id="GO:0008033">
    <property type="term" value="P:tRNA processing"/>
    <property type="evidence" value="ECO:0007669"/>
    <property type="project" value="TreeGrafter"/>
</dbReference>
<evidence type="ECO:0000313" key="3">
    <source>
        <dbReference type="Proteomes" id="UP000694523"/>
    </source>
</evidence>
<proteinExistence type="predicted"/>
<reference evidence="2" key="2">
    <citation type="submission" date="2025-09" db="UniProtKB">
        <authorList>
            <consortium name="Ensembl"/>
        </authorList>
    </citation>
    <scope>IDENTIFICATION</scope>
</reference>
<dbReference type="PANTHER" id="PTHR46516:SF1">
    <property type="entry name" value="TRNA-SPECIFIC ADENOSINE DEAMINASE 1"/>
    <property type="match status" value="1"/>
</dbReference>
<keyword evidence="3" id="KW-1185">Reference proteome</keyword>
<dbReference type="PANTHER" id="PTHR46516">
    <property type="entry name" value="TRNA-SPECIFIC ADENOSINE DEAMINASE 1"/>
    <property type="match status" value="1"/>
</dbReference>
<evidence type="ECO:0000256" key="1">
    <source>
        <dbReference type="SAM" id="MobiDB-lite"/>
    </source>
</evidence>